<keyword evidence="2" id="KW-1185">Reference proteome</keyword>
<dbReference type="AlphaFoldDB" id="A0A3M7T1Y4"/>
<protein>
    <submittedName>
        <fullName evidence="1">Uncharacterized protein</fullName>
    </submittedName>
</protein>
<dbReference type="Proteomes" id="UP000276133">
    <property type="component" value="Unassembled WGS sequence"/>
</dbReference>
<evidence type="ECO:0000313" key="1">
    <source>
        <dbReference type="EMBL" id="RNA41929.1"/>
    </source>
</evidence>
<accession>A0A3M7T1Y4</accession>
<sequence>MHVWQSLGLLERKLSPSFQPNEKYFLKSKINLNQNKYSHIIFFHYVKNYEQKIYKLNVPLQLLFPRIENNAFSVNGI</sequence>
<proteinExistence type="predicted"/>
<reference evidence="1 2" key="1">
    <citation type="journal article" date="2018" name="Sci. Rep.">
        <title>Genomic signatures of local adaptation to the degree of environmental predictability in rotifers.</title>
        <authorList>
            <person name="Franch-Gras L."/>
            <person name="Hahn C."/>
            <person name="Garcia-Roger E.M."/>
            <person name="Carmona M.J."/>
            <person name="Serra M."/>
            <person name="Gomez A."/>
        </authorList>
    </citation>
    <scope>NUCLEOTIDE SEQUENCE [LARGE SCALE GENOMIC DNA]</scope>
    <source>
        <strain evidence="1">HYR1</strain>
    </source>
</reference>
<evidence type="ECO:0000313" key="2">
    <source>
        <dbReference type="Proteomes" id="UP000276133"/>
    </source>
</evidence>
<organism evidence="1 2">
    <name type="scientific">Brachionus plicatilis</name>
    <name type="common">Marine rotifer</name>
    <name type="synonym">Brachionus muelleri</name>
    <dbReference type="NCBI Taxonomy" id="10195"/>
    <lineage>
        <taxon>Eukaryota</taxon>
        <taxon>Metazoa</taxon>
        <taxon>Spiralia</taxon>
        <taxon>Gnathifera</taxon>
        <taxon>Rotifera</taxon>
        <taxon>Eurotatoria</taxon>
        <taxon>Monogononta</taxon>
        <taxon>Pseudotrocha</taxon>
        <taxon>Ploima</taxon>
        <taxon>Brachionidae</taxon>
        <taxon>Brachionus</taxon>
    </lineage>
</organism>
<name>A0A3M7T1Y4_BRAPC</name>
<dbReference type="EMBL" id="REGN01000433">
    <property type="protein sequence ID" value="RNA41929.1"/>
    <property type="molecule type" value="Genomic_DNA"/>
</dbReference>
<comment type="caution">
    <text evidence="1">The sequence shown here is derived from an EMBL/GenBank/DDBJ whole genome shotgun (WGS) entry which is preliminary data.</text>
</comment>
<gene>
    <name evidence="1" type="ORF">BpHYR1_012731</name>
</gene>